<comment type="subcellular location">
    <subcellularLocation>
        <location evidence="1">Nucleus</location>
    </subcellularLocation>
</comment>
<reference evidence="7" key="1">
    <citation type="submission" date="2022-05" db="EMBL/GenBank/DDBJ databases">
        <title>The Musa troglodytarum L. genome provides insights into the mechanism of non-climacteric behaviour and enrichment of carotenoids.</title>
        <authorList>
            <person name="Wang J."/>
        </authorList>
    </citation>
    <scope>NUCLEOTIDE SEQUENCE</scope>
    <source>
        <tissue evidence="7">Leaf</tissue>
    </source>
</reference>
<dbReference type="EMBL" id="CP097507">
    <property type="protein sequence ID" value="URE02937.1"/>
    <property type="molecule type" value="Genomic_DNA"/>
</dbReference>
<dbReference type="SMART" id="SM01371">
    <property type="entry name" value="TFIIA"/>
    <property type="match status" value="1"/>
</dbReference>
<evidence type="ECO:0000256" key="6">
    <source>
        <dbReference type="SAM" id="Phobius"/>
    </source>
</evidence>
<dbReference type="Proteomes" id="UP001055439">
    <property type="component" value="Chromosome 5"/>
</dbReference>
<comment type="similarity">
    <text evidence="2">Belongs to the TFIIA subunit 1 family.</text>
</comment>
<evidence type="ECO:0000256" key="5">
    <source>
        <dbReference type="SAM" id="MobiDB-lite"/>
    </source>
</evidence>
<dbReference type="Gene3D" id="1.10.287.100">
    <property type="match status" value="1"/>
</dbReference>
<evidence type="ECO:0000313" key="7">
    <source>
        <dbReference type="EMBL" id="URE02937.1"/>
    </source>
</evidence>
<feature type="transmembrane region" description="Helical" evidence="6">
    <location>
        <begin position="433"/>
        <end position="451"/>
    </location>
</feature>
<dbReference type="SUPFAM" id="SSF47396">
    <property type="entry name" value="Transcription factor IIA (TFIIA), alpha-helical domain"/>
    <property type="match status" value="1"/>
</dbReference>
<dbReference type="PANTHER" id="PTHR12694:SF8">
    <property type="entry name" value="TRANSCRIPTION INITIATION FACTOR IIA SUBUNIT 1"/>
    <property type="match status" value="1"/>
</dbReference>
<keyword evidence="6" id="KW-0812">Transmembrane</keyword>
<keyword evidence="4" id="KW-0539">Nucleus</keyword>
<dbReference type="OrthoDB" id="6275927at2759"/>
<name>A0A9E7FYV9_9LILI</name>
<feature type="compositionally biased region" description="Acidic residues" evidence="5">
    <location>
        <begin position="308"/>
        <end position="322"/>
    </location>
</feature>
<dbReference type="CDD" id="cd07976">
    <property type="entry name" value="TFIIA_alpha_beta_like"/>
    <property type="match status" value="2"/>
</dbReference>
<dbReference type="PANTHER" id="PTHR12694">
    <property type="entry name" value="TRANSCRIPTION INITIATION FACTOR IIA SUBUNIT 1"/>
    <property type="match status" value="1"/>
</dbReference>
<protein>
    <submittedName>
        <fullName evidence="7">Factor IIa large</fullName>
    </submittedName>
</protein>
<evidence type="ECO:0000256" key="3">
    <source>
        <dbReference type="ARBA" id="ARBA00023163"/>
    </source>
</evidence>
<evidence type="ECO:0000256" key="1">
    <source>
        <dbReference type="ARBA" id="ARBA00004123"/>
    </source>
</evidence>
<feature type="region of interest" description="Disordered" evidence="5">
    <location>
        <begin position="57"/>
        <end position="76"/>
    </location>
</feature>
<keyword evidence="6" id="KW-0472">Membrane</keyword>
<evidence type="ECO:0000256" key="4">
    <source>
        <dbReference type="ARBA" id="ARBA00023242"/>
    </source>
</evidence>
<dbReference type="Gene3D" id="2.30.18.10">
    <property type="entry name" value="Transcription factor IIA (TFIIA), beta-barrel domain"/>
    <property type="match status" value="1"/>
</dbReference>
<accession>A0A9E7FYV9</accession>
<dbReference type="GO" id="GO:0006367">
    <property type="term" value="P:transcription initiation at RNA polymerase II promoter"/>
    <property type="evidence" value="ECO:0007669"/>
    <property type="project" value="InterPro"/>
</dbReference>
<proteinExistence type="inferred from homology"/>
<dbReference type="InterPro" id="IPR009088">
    <property type="entry name" value="TFIIA_b-brl"/>
</dbReference>
<organism evidence="7 8">
    <name type="scientific">Musa troglodytarum</name>
    <name type="common">fe'i banana</name>
    <dbReference type="NCBI Taxonomy" id="320322"/>
    <lineage>
        <taxon>Eukaryota</taxon>
        <taxon>Viridiplantae</taxon>
        <taxon>Streptophyta</taxon>
        <taxon>Embryophyta</taxon>
        <taxon>Tracheophyta</taxon>
        <taxon>Spermatophyta</taxon>
        <taxon>Magnoliopsida</taxon>
        <taxon>Liliopsida</taxon>
        <taxon>Zingiberales</taxon>
        <taxon>Musaceae</taxon>
        <taxon>Musa</taxon>
    </lineage>
</organism>
<dbReference type="GO" id="GO:0005672">
    <property type="term" value="C:transcription factor TFIIA complex"/>
    <property type="evidence" value="ECO:0007669"/>
    <property type="project" value="InterPro"/>
</dbReference>
<keyword evidence="6" id="KW-1133">Transmembrane helix</keyword>
<gene>
    <name evidence="7" type="ORF">MUK42_20699</name>
</gene>
<sequence>MASNVSSVYIHVVDDVINKVREEFINFGVGEGVLNELQALWEMKMKQCGAIGDNVERSSLPKNATPTPVRDLNVPYEGPTEEYETPTAEILFPPTPLQTPIQTPLPGTTDPSMYNIPTGPSDYAPSPISDIRNSIDLKAGRPSPYMQPPSPWMNQRPLGVDVNIAYVDGREEADRGSSHQPMTQDFFMNSAGKRKRDDYASHFGSGGYIPQQDGSGDVMMEFSLTQNVLGQFQKSSIMDGQGTVTSRFLSNKDAKPAKMIPQGDGTHDDYDDMFHLQEVPSEDYNTPGEHVEVRGATPVGTPKPSTDETAEDDEPSLNEDDDELDDLDQEEVETNTQHLVLALFDKVTRTKSRWKCNLKDGIMHLNNRDFLFNKGCLKIAYHVLDVTVWLLFSMVQAGFANRRRPESLNFDFDKAGAVFVHERGQMGSTGAAVSPRCCVLLVCLFLFCFGLHRRHVK</sequence>
<dbReference type="AlphaFoldDB" id="A0A9E7FYV9"/>
<dbReference type="Pfam" id="PF03153">
    <property type="entry name" value="TFIIA"/>
    <property type="match status" value="2"/>
</dbReference>
<dbReference type="FunFam" id="1.10.287.100:FF:000001">
    <property type="entry name" value="Transcription initiation factor IIA subunit"/>
    <property type="match status" value="1"/>
</dbReference>
<keyword evidence="3" id="KW-0804">Transcription</keyword>
<keyword evidence="8" id="KW-1185">Reference proteome</keyword>
<dbReference type="SUPFAM" id="SSF50784">
    <property type="entry name" value="Transcription factor IIA (TFIIA), beta-barrel domain"/>
    <property type="match status" value="1"/>
</dbReference>
<evidence type="ECO:0000256" key="2">
    <source>
        <dbReference type="ARBA" id="ARBA00010059"/>
    </source>
</evidence>
<feature type="region of interest" description="Disordered" evidence="5">
    <location>
        <begin position="280"/>
        <end position="322"/>
    </location>
</feature>
<evidence type="ECO:0000313" key="8">
    <source>
        <dbReference type="Proteomes" id="UP001055439"/>
    </source>
</evidence>
<dbReference type="InterPro" id="IPR004855">
    <property type="entry name" value="TFIIA_asu/bsu"/>
</dbReference>